<feature type="transmembrane region" description="Helical" evidence="2">
    <location>
        <begin position="41"/>
        <end position="59"/>
    </location>
</feature>
<protein>
    <submittedName>
        <fullName evidence="3">Uncharacterized protein</fullName>
    </submittedName>
</protein>
<accession>A0A0G0XZZ3</accession>
<keyword evidence="2" id="KW-0812">Transmembrane</keyword>
<evidence type="ECO:0000256" key="1">
    <source>
        <dbReference type="SAM" id="MobiDB-lite"/>
    </source>
</evidence>
<feature type="compositionally biased region" description="Polar residues" evidence="1">
    <location>
        <begin position="1"/>
        <end position="16"/>
    </location>
</feature>
<evidence type="ECO:0000256" key="2">
    <source>
        <dbReference type="SAM" id="Phobius"/>
    </source>
</evidence>
<dbReference type="EMBL" id="LCBB01000012">
    <property type="protein sequence ID" value="KKS02706.1"/>
    <property type="molecule type" value="Genomic_DNA"/>
</dbReference>
<sequence length="121" mass="13822">MEEQTNTPIEQPQTEQMPDWNTPKPVEEELNKYSTGKGLKVFLVIGFLVILAAIGLFIYQTVIKGKTPAQQIQGEQVTEEVKKEEVVEEKTTEEQIEEIDKINIDEMDTLIKDTDLDDLNL</sequence>
<dbReference type="AlphaFoldDB" id="A0A0G0XZZ3"/>
<dbReference type="Proteomes" id="UP000033947">
    <property type="component" value="Unassembled WGS sequence"/>
</dbReference>
<name>A0A0G0XZZ3_UNCKA</name>
<reference evidence="3 4" key="1">
    <citation type="journal article" date="2015" name="Nature">
        <title>rRNA introns, odd ribosomes, and small enigmatic genomes across a large radiation of phyla.</title>
        <authorList>
            <person name="Brown C.T."/>
            <person name="Hug L.A."/>
            <person name="Thomas B.C."/>
            <person name="Sharon I."/>
            <person name="Castelle C.J."/>
            <person name="Singh A."/>
            <person name="Wilkins M.J."/>
            <person name="Williams K.H."/>
            <person name="Banfield J.F."/>
        </authorList>
    </citation>
    <scope>NUCLEOTIDE SEQUENCE [LARGE SCALE GENOMIC DNA]</scope>
</reference>
<proteinExistence type="predicted"/>
<keyword evidence="2" id="KW-0472">Membrane</keyword>
<feature type="region of interest" description="Disordered" evidence="1">
    <location>
        <begin position="1"/>
        <end position="28"/>
    </location>
</feature>
<evidence type="ECO:0000313" key="4">
    <source>
        <dbReference type="Proteomes" id="UP000033947"/>
    </source>
</evidence>
<comment type="caution">
    <text evidence="3">The sequence shown here is derived from an EMBL/GenBank/DDBJ whole genome shotgun (WGS) entry which is preliminary data.</text>
</comment>
<keyword evidence="2" id="KW-1133">Transmembrane helix</keyword>
<organism evidence="3 4">
    <name type="scientific">candidate division WWE3 bacterium GW2011_GWC2_41_23</name>
    <dbReference type="NCBI Taxonomy" id="1619123"/>
    <lineage>
        <taxon>Bacteria</taxon>
        <taxon>Katanobacteria</taxon>
    </lineage>
</organism>
<evidence type="ECO:0000313" key="3">
    <source>
        <dbReference type="EMBL" id="KKS02706.1"/>
    </source>
</evidence>
<gene>
    <name evidence="3" type="ORF">UU55_C0012G0029</name>
</gene>